<dbReference type="GO" id="GO:0019877">
    <property type="term" value="P:diaminopimelate biosynthetic process"/>
    <property type="evidence" value="ECO:0007669"/>
    <property type="project" value="UniProtKB-KW"/>
</dbReference>
<evidence type="ECO:0000259" key="13">
    <source>
        <dbReference type="Pfam" id="PF01113"/>
    </source>
</evidence>
<evidence type="ECO:0000256" key="7">
    <source>
        <dbReference type="ARBA" id="ARBA00023027"/>
    </source>
</evidence>
<dbReference type="Gene3D" id="3.30.360.10">
    <property type="entry name" value="Dihydrodipicolinate Reductase, domain 2"/>
    <property type="match status" value="1"/>
</dbReference>
<evidence type="ECO:0000256" key="2">
    <source>
        <dbReference type="ARBA" id="ARBA00022490"/>
    </source>
</evidence>
<dbReference type="Proteomes" id="UP001174909">
    <property type="component" value="Unassembled WGS sequence"/>
</dbReference>
<feature type="domain" description="Dihydrodipicolinate reductase N-terminal" evidence="13">
    <location>
        <begin position="3"/>
        <end position="123"/>
    </location>
</feature>
<comment type="pathway">
    <text evidence="9">Amino-acid biosynthesis; L-lysine biosynthesis via DAP pathway; (S)-tetrahydrodipicolinate from L-aspartate: step 4/4.</text>
</comment>
<evidence type="ECO:0000256" key="3">
    <source>
        <dbReference type="ARBA" id="ARBA00022605"/>
    </source>
</evidence>
<dbReference type="GO" id="GO:0005829">
    <property type="term" value="C:cytosol"/>
    <property type="evidence" value="ECO:0007669"/>
    <property type="project" value="TreeGrafter"/>
</dbReference>
<evidence type="ECO:0000256" key="8">
    <source>
        <dbReference type="ARBA" id="ARBA00023154"/>
    </source>
</evidence>
<dbReference type="Pfam" id="PF01113">
    <property type="entry name" value="DapB_N"/>
    <property type="match status" value="1"/>
</dbReference>
<dbReference type="SUPFAM" id="SSF51735">
    <property type="entry name" value="NAD(P)-binding Rossmann-fold domains"/>
    <property type="match status" value="1"/>
</dbReference>
<evidence type="ECO:0000313" key="15">
    <source>
        <dbReference type="EMBL" id="CAI8033997.1"/>
    </source>
</evidence>
<keyword evidence="5" id="KW-0220">Diaminopimelate biosynthesis</keyword>
<dbReference type="PROSITE" id="PS01298">
    <property type="entry name" value="DAPB"/>
    <property type="match status" value="1"/>
</dbReference>
<protein>
    <recommendedName>
        <fullName evidence="10">4-hydroxy-tetrahydrodipicolinate reductase</fullName>
        <ecNumber evidence="10">1.17.1.8</ecNumber>
    </recommendedName>
</protein>
<keyword evidence="7" id="KW-0520">NAD</keyword>
<proteinExistence type="inferred from homology"/>
<evidence type="ECO:0000259" key="14">
    <source>
        <dbReference type="Pfam" id="PF05173"/>
    </source>
</evidence>
<dbReference type="PANTHER" id="PTHR20836:SF0">
    <property type="entry name" value="4-HYDROXY-TETRAHYDRODIPICOLINATE REDUCTASE 1, CHLOROPLASTIC-RELATED"/>
    <property type="match status" value="1"/>
</dbReference>
<gene>
    <name evidence="15" type="ORF">GBAR_LOCUS19165</name>
</gene>
<comment type="similarity">
    <text evidence="1">Belongs to the DapB family.</text>
</comment>
<keyword evidence="2" id="KW-0963">Cytoplasm</keyword>
<evidence type="ECO:0000256" key="12">
    <source>
        <dbReference type="ARBA" id="ARBA00049396"/>
    </source>
</evidence>
<dbReference type="GO" id="GO:0008839">
    <property type="term" value="F:4-hydroxy-tetrahydrodipicolinate reductase"/>
    <property type="evidence" value="ECO:0007669"/>
    <property type="project" value="UniProtKB-EC"/>
</dbReference>
<evidence type="ECO:0000256" key="10">
    <source>
        <dbReference type="ARBA" id="ARBA00038983"/>
    </source>
</evidence>
<keyword evidence="3" id="KW-0028">Amino-acid biosynthesis</keyword>
<dbReference type="SUPFAM" id="SSF55347">
    <property type="entry name" value="Glyceraldehyde-3-phosphate dehydrogenase-like, C-terminal domain"/>
    <property type="match status" value="1"/>
</dbReference>
<name>A0AA35SRM6_GEOBA</name>
<comment type="catalytic activity">
    <reaction evidence="11">
        <text>(S)-2,3,4,5-tetrahydrodipicolinate + NADP(+) + H2O = (2S,4S)-4-hydroxy-2,3,4,5-tetrahydrodipicolinate + NADPH + H(+)</text>
        <dbReference type="Rhea" id="RHEA:35331"/>
        <dbReference type="ChEBI" id="CHEBI:15377"/>
        <dbReference type="ChEBI" id="CHEBI:15378"/>
        <dbReference type="ChEBI" id="CHEBI:16845"/>
        <dbReference type="ChEBI" id="CHEBI:57783"/>
        <dbReference type="ChEBI" id="CHEBI:58349"/>
        <dbReference type="ChEBI" id="CHEBI:67139"/>
        <dbReference type="EC" id="1.17.1.8"/>
    </reaction>
</comment>
<accession>A0AA35SRM6</accession>
<keyword evidence="8" id="KW-0457">Lysine biosynthesis</keyword>
<keyword evidence="6" id="KW-0560">Oxidoreductase</keyword>
<evidence type="ECO:0000256" key="5">
    <source>
        <dbReference type="ARBA" id="ARBA00022915"/>
    </source>
</evidence>
<evidence type="ECO:0000256" key="9">
    <source>
        <dbReference type="ARBA" id="ARBA00037922"/>
    </source>
</evidence>
<dbReference type="InterPro" id="IPR022663">
    <property type="entry name" value="DapB_C"/>
</dbReference>
<dbReference type="InterPro" id="IPR000846">
    <property type="entry name" value="DapB_N"/>
</dbReference>
<reference evidence="15" key="1">
    <citation type="submission" date="2023-03" db="EMBL/GenBank/DDBJ databases">
        <authorList>
            <person name="Steffen K."/>
            <person name="Cardenas P."/>
        </authorList>
    </citation>
    <scope>NUCLEOTIDE SEQUENCE</scope>
</reference>
<dbReference type="EC" id="1.17.1.8" evidence="10"/>
<dbReference type="AlphaFoldDB" id="A0AA35SRM6"/>
<keyword evidence="16" id="KW-1185">Reference proteome</keyword>
<dbReference type="NCBIfam" id="TIGR00036">
    <property type="entry name" value="dapB"/>
    <property type="match status" value="1"/>
</dbReference>
<feature type="domain" description="Dihydrodipicolinate reductase C-terminal" evidence="14">
    <location>
        <begin position="126"/>
        <end position="259"/>
    </location>
</feature>
<dbReference type="PANTHER" id="PTHR20836">
    <property type="entry name" value="DIHYDRODIPICOLINATE REDUCTASE"/>
    <property type="match status" value="1"/>
</dbReference>
<evidence type="ECO:0000256" key="4">
    <source>
        <dbReference type="ARBA" id="ARBA00022857"/>
    </source>
</evidence>
<organism evidence="15 16">
    <name type="scientific">Geodia barretti</name>
    <name type="common">Barrett's horny sponge</name>
    <dbReference type="NCBI Taxonomy" id="519541"/>
    <lineage>
        <taxon>Eukaryota</taxon>
        <taxon>Metazoa</taxon>
        <taxon>Porifera</taxon>
        <taxon>Demospongiae</taxon>
        <taxon>Heteroscleromorpha</taxon>
        <taxon>Tetractinellida</taxon>
        <taxon>Astrophorina</taxon>
        <taxon>Geodiidae</taxon>
        <taxon>Geodia</taxon>
    </lineage>
</organism>
<evidence type="ECO:0000256" key="1">
    <source>
        <dbReference type="ARBA" id="ARBA00006642"/>
    </source>
</evidence>
<evidence type="ECO:0000256" key="6">
    <source>
        <dbReference type="ARBA" id="ARBA00023002"/>
    </source>
</evidence>
<comment type="caution">
    <text evidence="15">The sequence shown here is derived from an EMBL/GenBank/DDBJ whole genome shotgun (WGS) entry which is preliminary data.</text>
</comment>
<keyword evidence="4" id="KW-0521">NADP</keyword>
<evidence type="ECO:0000256" key="11">
    <source>
        <dbReference type="ARBA" id="ARBA00049080"/>
    </source>
</evidence>
<dbReference type="InterPro" id="IPR036291">
    <property type="entry name" value="NAD(P)-bd_dom_sf"/>
</dbReference>
<dbReference type="PIRSF" id="PIRSF000161">
    <property type="entry name" value="DHPR"/>
    <property type="match status" value="1"/>
</dbReference>
<dbReference type="EMBL" id="CASHTH010002708">
    <property type="protein sequence ID" value="CAI8033997.1"/>
    <property type="molecule type" value="Genomic_DNA"/>
</dbReference>
<comment type="catalytic activity">
    <reaction evidence="12">
        <text>(S)-2,3,4,5-tetrahydrodipicolinate + NAD(+) + H2O = (2S,4S)-4-hydroxy-2,3,4,5-tetrahydrodipicolinate + NADH + H(+)</text>
        <dbReference type="Rhea" id="RHEA:35323"/>
        <dbReference type="ChEBI" id="CHEBI:15377"/>
        <dbReference type="ChEBI" id="CHEBI:15378"/>
        <dbReference type="ChEBI" id="CHEBI:16845"/>
        <dbReference type="ChEBI" id="CHEBI:57540"/>
        <dbReference type="ChEBI" id="CHEBI:57945"/>
        <dbReference type="ChEBI" id="CHEBI:67139"/>
        <dbReference type="EC" id="1.17.1.8"/>
    </reaction>
</comment>
<dbReference type="CDD" id="cd02274">
    <property type="entry name" value="DHDPR_N"/>
    <property type="match status" value="1"/>
</dbReference>
<dbReference type="Pfam" id="PF05173">
    <property type="entry name" value="DapB_C"/>
    <property type="match status" value="1"/>
</dbReference>
<dbReference type="InterPro" id="IPR022664">
    <property type="entry name" value="DapB_N_CS"/>
</dbReference>
<dbReference type="HAMAP" id="MF_00102">
    <property type="entry name" value="DapB"/>
    <property type="match status" value="1"/>
</dbReference>
<dbReference type="FunFam" id="3.30.360.10:FF:000009">
    <property type="entry name" value="4-hydroxy-tetrahydrodipicolinate reductase"/>
    <property type="match status" value="1"/>
</dbReference>
<dbReference type="Gene3D" id="3.40.50.720">
    <property type="entry name" value="NAD(P)-binding Rossmann-like Domain"/>
    <property type="match status" value="1"/>
</dbReference>
<sequence length="280" mass="29315">MAINVVVHGVMGKMGQQVLETVTNTLGMEPVGAADITATQGTIALPDGLGDIPISGSLDEVLEGADVVVDFTSAEGAASVLRAAAPRGVNVVIGSTGITEAIYQEAESLANEHEIGAIIAPNFAMGAVLMIHLAKQASRFFDYADLTEMHHEAKIDSPSGTALAIANAALEGKPGGFIAPQSEKELIVGARGATHEGISVHSARMPGRVAHHELVFGALGQTFTIRHDSVNRESFMPGVVLAINEVVNRKGLTIGLDKIMAYDSHCALSEYRILFLDLAQ</sequence>
<dbReference type="InterPro" id="IPR023940">
    <property type="entry name" value="DHDPR_bac"/>
</dbReference>
<evidence type="ECO:0000313" key="16">
    <source>
        <dbReference type="Proteomes" id="UP001174909"/>
    </source>
</evidence>
<dbReference type="GO" id="GO:0009089">
    <property type="term" value="P:lysine biosynthetic process via diaminopimelate"/>
    <property type="evidence" value="ECO:0007669"/>
    <property type="project" value="InterPro"/>
</dbReference>